<reference evidence="1" key="1">
    <citation type="submission" date="2020-05" db="EMBL/GenBank/DDBJ databases">
        <title>Large-scale comparative analyses of tick genomes elucidate their genetic diversity and vector capacities.</title>
        <authorList>
            <person name="Jia N."/>
            <person name="Wang J."/>
            <person name="Shi W."/>
            <person name="Du L."/>
            <person name="Sun Y."/>
            <person name="Zhan W."/>
            <person name="Jiang J."/>
            <person name="Wang Q."/>
            <person name="Zhang B."/>
            <person name="Ji P."/>
            <person name="Sakyi L.B."/>
            <person name="Cui X."/>
            <person name="Yuan T."/>
            <person name="Jiang B."/>
            <person name="Yang W."/>
            <person name="Lam T.T.-Y."/>
            <person name="Chang Q."/>
            <person name="Ding S."/>
            <person name="Wang X."/>
            <person name="Zhu J."/>
            <person name="Ruan X."/>
            <person name="Zhao L."/>
            <person name="Wei J."/>
            <person name="Que T."/>
            <person name="Du C."/>
            <person name="Cheng J."/>
            <person name="Dai P."/>
            <person name="Han X."/>
            <person name="Huang E."/>
            <person name="Gao Y."/>
            <person name="Liu J."/>
            <person name="Shao H."/>
            <person name="Ye R."/>
            <person name="Li L."/>
            <person name="Wei W."/>
            <person name="Wang X."/>
            <person name="Wang C."/>
            <person name="Yang T."/>
            <person name="Huo Q."/>
            <person name="Li W."/>
            <person name="Guo W."/>
            <person name="Chen H."/>
            <person name="Zhou L."/>
            <person name="Ni X."/>
            <person name="Tian J."/>
            <person name="Zhou Y."/>
            <person name="Sheng Y."/>
            <person name="Liu T."/>
            <person name="Pan Y."/>
            <person name="Xia L."/>
            <person name="Li J."/>
            <person name="Zhao F."/>
            <person name="Cao W."/>
        </authorList>
    </citation>
    <scope>NUCLEOTIDE SEQUENCE</scope>
    <source>
        <strain evidence="1">Dsil-2018</strain>
    </source>
</reference>
<comment type="caution">
    <text evidence="1">The sequence shown here is derived from an EMBL/GenBank/DDBJ whole genome shotgun (WGS) entry which is preliminary data.</text>
</comment>
<organism evidence="1 2">
    <name type="scientific">Dermacentor silvarum</name>
    <name type="common">Tick</name>
    <dbReference type="NCBI Taxonomy" id="543639"/>
    <lineage>
        <taxon>Eukaryota</taxon>
        <taxon>Metazoa</taxon>
        <taxon>Ecdysozoa</taxon>
        <taxon>Arthropoda</taxon>
        <taxon>Chelicerata</taxon>
        <taxon>Arachnida</taxon>
        <taxon>Acari</taxon>
        <taxon>Parasitiformes</taxon>
        <taxon>Ixodida</taxon>
        <taxon>Ixodoidea</taxon>
        <taxon>Ixodidae</taxon>
        <taxon>Rhipicephalinae</taxon>
        <taxon>Dermacentor</taxon>
    </lineage>
</organism>
<dbReference type="Proteomes" id="UP000821865">
    <property type="component" value="Chromosome 1"/>
</dbReference>
<evidence type="ECO:0000313" key="1">
    <source>
        <dbReference type="EMBL" id="KAH7979529.1"/>
    </source>
</evidence>
<sequence>MPTLARPPPCVVSGKLPTSNQSACSQKHKPDHRCGPPRSQPCSERHLRFPFFADVSSGDGRVRCLQASQATLVGRRCLVAPNRFSGVAECRAACVRHAGRAQPSRPRSRREEENKAMQEEPRGRRRAHARFFNVSKISMH</sequence>
<protein>
    <submittedName>
        <fullName evidence="1">Uncharacterized protein</fullName>
    </submittedName>
</protein>
<keyword evidence="2" id="KW-1185">Reference proteome</keyword>
<proteinExistence type="predicted"/>
<evidence type="ECO:0000313" key="2">
    <source>
        <dbReference type="Proteomes" id="UP000821865"/>
    </source>
</evidence>
<dbReference type="EMBL" id="CM023470">
    <property type="protein sequence ID" value="KAH7979529.1"/>
    <property type="molecule type" value="Genomic_DNA"/>
</dbReference>
<gene>
    <name evidence="1" type="ORF">HPB49_009780</name>
</gene>
<accession>A0ACB8DZM0</accession>
<name>A0ACB8DZM0_DERSI</name>